<keyword evidence="2" id="KW-1185">Reference proteome</keyword>
<accession>A0AAV4SB97</accession>
<comment type="caution">
    <text evidence="1">The sequence shown here is derived from an EMBL/GenBank/DDBJ whole genome shotgun (WGS) entry which is preliminary data.</text>
</comment>
<evidence type="ECO:0000313" key="2">
    <source>
        <dbReference type="Proteomes" id="UP001054945"/>
    </source>
</evidence>
<evidence type="ECO:0000313" key="1">
    <source>
        <dbReference type="EMBL" id="GIY29690.1"/>
    </source>
</evidence>
<protein>
    <submittedName>
        <fullName evidence="1">Uncharacterized protein</fullName>
    </submittedName>
</protein>
<name>A0AAV4SB97_CAEEX</name>
<organism evidence="1 2">
    <name type="scientific">Caerostris extrusa</name>
    <name type="common">Bark spider</name>
    <name type="synonym">Caerostris bankana</name>
    <dbReference type="NCBI Taxonomy" id="172846"/>
    <lineage>
        <taxon>Eukaryota</taxon>
        <taxon>Metazoa</taxon>
        <taxon>Ecdysozoa</taxon>
        <taxon>Arthropoda</taxon>
        <taxon>Chelicerata</taxon>
        <taxon>Arachnida</taxon>
        <taxon>Araneae</taxon>
        <taxon>Araneomorphae</taxon>
        <taxon>Entelegynae</taxon>
        <taxon>Araneoidea</taxon>
        <taxon>Araneidae</taxon>
        <taxon>Caerostris</taxon>
    </lineage>
</organism>
<dbReference type="AlphaFoldDB" id="A0AAV4SB97"/>
<gene>
    <name evidence="1" type="ORF">CEXT_599161</name>
</gene>
<reference evidence="1 2" key="1">
    <citation type="submission" date="2021-06" db="EMBL/GenBank/DDBJ databases">
        <title>Caerostris extrusa draft genome.</title>
        <authorList>
            <person name="Kono N."/>
            <person name="Arakawa K."/>
        </authorList>
    </citation>
    <scope>NUCLEOTIDE SEQUENCE [LARGE SCALE GENOMIC DNA]</scope>
</reference>
<proteinExistence type="predicted"/>
<dbReference type="EMBL" id="BPLR01009114">
    <property type="protein sequence ID" value="GIY29690.1"/>
    <property type="molecule type" value="Genomic_DNA"/>
</dbReference>
<sequence>MKKKGREGAYGTRPRTLHGANTFRYWRHVVFADEFLICLVAKLPMGKWNCFPALGMTSFGRRIRKRKKNIIYPWKKRYCVIVQSEFCVIVRVHFSRIGVKLFHF</sequence>
<dbReference type="Proteomes" id="UP001054945">
    <property type="component" value="Unassembled WGS sequence"/>
</dbReference>